<evidence type="ECO:0000259" key="1">
    <source>
        <dbReference type="Pfam" id="PF20049"/>
    </source>
</evidence>
<reference evidence="2 3" key="1">
    <citation type="journal article" date="2021" name="Elife">
        <title>Chloroplast acquisition without the gene transfer in kleptoplastic sea slugs, Plakobranchus ocellatus.</title>
        <authorList>
            <person name="Maeda T."/>
            <person name="Takahashi S."/>
            <person name="Yoshida T."/>
            <person name="Shimamura S."/>
            <person name="Takaki Y."/>
            <person name="Nagai Y."/>
            <person name="Toyoda A."/>
            <person name="Suzuki Y."/>
            <person name="Arimoto A."/>
            <person name="Ishii H."/>
            <person name="Satoh N."/>
            <person name="Nishiyama T."/>
            <person name="Hasebe M."/>
            <person name="Maruyama T."/>
            <person name="Minagawa J."/>
            <person name="Obokata J."/>
            <person name="Shigenobu S."/>
        </authorList>
    </citation>
    <scope>NUCLEOTIDE SEQUENCE [LARGE SCALE GENOMIC DNA]</scope>
</reference>
<proteinExistence type="predicted"/>
<dbReference type="EMBL" id="BMAT01008181">
    <property type="protein sequence ID" value="GFR79712.1"/>
    <property type="molecule type" value="Genomic_DNA"/>
</dbReference>
<accession>A0AAV4G2K2</accession>
<protein>
    <recommendedName>
        <fullName evidence="1">DUF6451 domain-containing protein</fullName>
    </recommendedName>
</protein>
<dbReference type="AlphaFoldDB" id="A0AAV4G2K2"/>
<evidence type="ECO:0000313" key="2">
    <source>
        <dbReference type="EMBL" id="GFR79712.1"/>
    </source>
</evidence>
<dbReference type="InterPro" id="IPR045609">
    <property type="entry name" value="DUF6451"/>
</dbReference>
<sequence length="207" mass="23659">MSSTRSSGLGHRKKIYKDWIIQEPLNKIQRRREIRGDLNRCRTRTEKKEAQDKYLIAHREVKQSIKRDKYRFLEEQTERAEQAGASGNMRLVHQIAKTPSGKQSKPAIPVKDQQGNSIFTQEGQLEAIILLGTEALEEAVSFTYLGSTSIIDLKGGTDTSIKARIRKASSTYTQLQRIWKAGYISQKIKIRLYDPNVKSVLMYGTET</sequence>
<comment type="caution">
    <text evidence="2">The sequence shown here is derived from an EMBL/GenBank/DDBJ whole genome shotgun (WGS) entry which is preliminary data.</text>
</comment>
<evidence type="ECO:0000313" key="3">
    <source>
        <dbReference type="Proteomes" id="UP000762676"/>
    </source>
</evidence>
<dbReference type="Proteomes" id="UP000762676">
    <property type="component" value="Unassembled WGS sequence"/>
</dbReference>
<dbReference type="Pfam" id="PF20049">
    <property type="entry name" value="DUF6451"/>
    <property type="match status" value="1"/>
</dbReference>
<organism evidence="2 3">
    <name type="scientific">Elysia marginata</name>
    <dbReference type="NCBI Taxonomy" id="1093978"/>
    <lineage>
        <taxon>Eukaryota</taxon>
        <taxon>Metazoa</taxon>
        <taxon>Spiralia</taxon>
        <taxon>Lophotrochozoa</taxon>
        <taxon>Mollusca</taxon>
        <taxon>Gastropoda</taxon>
        <taxon>Heterobranchia</taxon>
        <taxon>Euthyneura</taxon>
        <taxon>Panpulmonata</taxon>
        <taxon>Sacoglossa</taxon>
        <taxon>Placobranchoidea</taxon>
        <taxon>Plakobranchidae</taxon>
        <taxon>Elysia</taxon>
    </lineage>
</organism>
<name>A0AAV4G2K2_9GAST</name>
<gene>
    <name evidence="2" type="ORF">ElyMa_004027800</name>
</gene>
<keyword evidence="3" id="KW-1185">Reference proteome</keyword>
<feature type="domain" description="DUF6451" evidence="1">
    <location>
        <begin position="172"/>
        <end position="203"/>
    </location>
</feature>